<protein>
    <submittedName>
        <fullName evidence="1">Uncharacterized protein</fullName>
    </submittedName>
</protein>
<accession>A0A388TDH3</accession>
<comment type="caution">
    <text evidence="1">The sequence shown here is derived from an EMBL/GenBank/DDBJ whole genome shotgun (WGS) entry which is preliminary data.</text>
</comment>
<keyword evidence="2" id="KW-1185">Reference proteome</keyword>
<evidence type="ECO:0000313" key="2">
    <source>
        <dbReference type="Proteomes" id="UP000269352"/>
    </source>
</evidence>
<reference evidence="1 2" key="1">
    <citation type="journal article" date="2019" name="ISME J.">
        <title>Genome analyses of uncultured TG2/ZB3 bacteria in 'Margulisbacteria' specifically attached to ectosymbiotic spirochetes of protists in the termite gut.</title>
        <authorList>
            <person name="Utami Y.D."/>
            <person name="Kuwahara H."/>
            <person name="Igai K."/>
            <person name="Murakami T."/>
            <person name="Sugaya K."/>
            <person name="Morikawa T."/>
            <person name="Nagura Y."/>
            <person name="Yuki M."/>
            <person name="Deevong P."/>
            <person name="Inoue T."/>
            <person name="Kihara K."/>
            <person name="Lo N."/>
            <person name="Yamada A."/>
            <person name="Ohkuma M."/>
            <person name="Hongoh Y."/>
        </authorList>
    </citation>
    <scope>NUCLEOTIDE SEQUENCE [LARGE SCALE GENOMIC DNA]</scope>
    <source>
        <strain evidence="1">NkOx7-01</strain>
    </source>
</reference>
<name>A0A388TDH3_TERA1</name>
<dbReference type="AlphaFoldDB" id="A0A388TDH3"/>
<dbReference type="Proteomes" id="UP000269352">
    <property type="component" value="Unassembled WGS sequence"/>
</dbReference>
<organism evidence="1 2">
    <name type="scientific">Termititenax aidoneus</name>
    <dbReference type="NCBI Taxonomy" id="2218524"/>
    <lineage>
        <taxon>Bacteria</taxon>
        <taxon>Bacillati</taxon>
        <taxon>Candidatus Margulisiibacteriota</taxon>
        <taxon>Candidatus Termititenacia</taxon>
        <taxon>Candidatus Termititenacales</taxon>
        <taxon>Candidatus Termititenacaceae</taxon>
        <taxon>Candidatus Termititenax</taxon>
    </lineage>
</organism>
<dbReference type="EMBL" id="BGZN01000117">
    <property type="protein sequence ID" value="GBR74967.1"/>
    <property type="molecule type" value="Genomic_DNA"/>
</dbReference>
<gene>
    <name evidence="1" type="ORF">NO1_2049</name>
</gene>
<evidence type="ECO:0000313" key="1">
    <source>
        <dbReference type="EMBL" id="GBR74967.1"/>
    </source>
</evidence>
<proteinExistence type="predicted"/>
<sequence length="128" mass="14590">MTKNNGNGEAKETTKEAKPEVCPICGKVHPQREDLNIKATRDEVESLILINNRVSVAEQAARPTALQQGVTQEQVQVFVNAALNAKAEAMNLQRQWWNEIFAKYPQLPRDKNVFVDFETCDFYVQVER</sequence>